<name>A0A3S8R3U4_9FLAO</name>
<organism evidence="1 2">
    <name type="scientific">Tenacibaculum singaporense</name>
    <dbReference type="NCBI Taxonomy" id="2358479"/>
    <lineage>
        <taxon>Bacteria</taxon>
        <taxon>Pseudomonadati</taxon>
        <taxon>Bacteroidota</taxon>
        <taxon>Flavobacteriia</taxon>
        <taxon>Flavobacteriales</taxon>
        <taxon>Flavobacteriaceae</taxon>
        <taxon>Tenacibaculum</taxon>
    </lineage>
</organism>
<dbReference type="RefSeq" id="WP_125066375.1">
    <property type="nucleotide sequence ID" value="NZ_CP032548.1"/>
</dbReference>
<dbReference type="Proteomes" id="UP000274593">
    <property type="component" value="Chromosome"/>
</dbReference>
<dbReference type="AlphaFoldDB" id="A0A3S8R3U4"/>
<proteinExistence type="predicted"/>
<keyword evidence="2" id="KW-1185">Reference proteome</keyword>
<dbReference type="EMBL" id="CP032548">
    <property type="protein sequence ID" value="AZJ34539.1"/>
    <property type="molecule type" value="Genomic_DNA"/>
</dbReference>
<protein>
    <submittedName>
        <fullName evidence="1">Uncharacterized protein</fullName>
    </submittedName>
</protein>
<sequence>MKSTILFITFLIVPLVGISQNSDELILKIRTEFQRINSSNQLETVELFNEEFMEYRADGGGQLTGYFDNNNLVKITEWVGPTYGSIITESYFKDNQLFFVYQKENKFKDILDSSGKWIGLDASKEETKFEGRYYFYNKILIKKITKGKRMFAQVFEQTKFLEHVNSTAELLRKKRKEKNK</sequence>
<evidence type="ECO:0000313" key="1">
    <source>
        <dbReference type="EMBL" id="AZJ34539.1"/>
    </source>
</evidence>
<gene>
    <name evidence="1" type="ORF">D6T69_02935</name>
</gene>
<evidence type="ECO:0000313" key="2">
    <source>
        <dbReference type="Proteomes" id="UP000274593"/>
    </source>
</evidence>
<dbReference type="KEGG" id="tsig:D6T69_02935"/>
<reference evidence="1 2" key="1">
    <citation type="submission" date="2018-09" db="EMBL/GenBank/DDBJ databases">
        <title>Insights into the microbiota of Asian seabass (Lates calcarifer) with tenacibaculosis symptoms and description of sp. nov. Tenacibaculum singaporense.</title>
        <authorList>
            <person name="Miyake S."/>
            <person name="Soh M."/>
            <person name="Azman M.N."/>
            <person name="Ngoh S.Y."/>
            <person name="Orban L."/>
        </authorList>
    </citation>
    <scope>NUCLEOTIDE SEQUENCE [LARGE SCALE GENOMIC DNA]</scope>
    <source>
        <strain evidence="1 2">DSM 106434</strain>
    </source>
</reference>
<accession>A0A3S8R3U4</accession>